<sequence length="233" mass="26388">MLTIAAHCWLCQLPLYHSRHGICSFCQRHLPPPPLCCPRCGLPTGDPTRQCGRCLQHPPPWQSITFVSDYIPPFNALLKLFKFHGKTELAAVLARQILLVWLNAYREHALRETGPQCRPDILFTVPLHKQRQWLRGFNQTELLARPLARWLGCEYAPQAIRRLRQTRIQQTLSAGARRKNLRGAFVCPVSLVGKQVALLDDVVTTGSTAAEISRLLLARGASRVQVWCLCRTL</sequence>
<name>A0A2U1TQM2_9GAMM</name>
<dbReference type="OrthoDB" id="9793412at2"/>
<reference evidence="2 3" key="1">
    <citation type="submission" date="2018-04" db="EMBL/GenBank/DDBJ databases">
        <title>Brenneria corticis sp.nov.</title>
        <authorList>
            <person name="Li Y."/>
        </authorList>
    </citation>
    <scope>NUCLEOTIDE SEQUENCE [LARGE SCALE GENOMIC DNA]</scope>
    <source>
        <strain evidence="2 3">LMG 27715</strain>
    </source>
</reference>
<protein>
    <submittedName>
        <fullName evidence="2">DNA utilization protein GntX</fullName>
    </submittedName>
</protein>
<proteinExistence type="inferred from homology"/>
<evidence type="ECO:0000313" key="3">
    <source>
        <dbReference type="Proteomes" id="UP000245138"/>
    </source>
</evidence>
<dbReference type="InterPro" id="IPR051910">
    <property type="entry name" value="ComF/GntX_DNA_util-trans"/>
</dbReference>
<dbReference type="Gene3D" id="3.40.50.2020">
    <property type="match status" value="1"/>
</dbReference>
<gene>
    <name evidence="2" type="ORF">B4923_12855</name>
</gene>
<dbReference type="Proteomes" id="UP000245138">
    <property type="component" value="Unassembled WGS sequence"/>
</dbReference>
<dbReference type="PANTHER" id="PTHR47505:SF1">
    <property type="entry name" value="DNA UTILIZATION PROTEIN YHGH"/>
    <property type="match status" value="1"/>
</dbReference>
<dbReference type="CDD" id="cd06223">
    <property type="entry name" value="PRTases_typeI"/>
    <property type="match status" value="1"/>
</dbReference>
<keyword evidence="3" id="KW-1185">Reference proteome</keyword>
<organism evidence="2 3">
    <name type="scientific">Brenneria roseae subsp. americana</name>
    <dbReference type="NCBI Taxonomy" id="1508507"/>
    <lineage>
        <taxon>Bacteria</taxon>
        <taxon>Pseudomonadati</taxon>
        <taxon>Pseudomonadota</taxon>
        <taxon>Gammaproteobacteria</taxon>
        <taxon>Enterobacterales</taxon>
        <taxon>Pectobacteriaceae</taxon>
        <taxon>Brenneria</taxon>
    </lineage>
</organism>
<dbReference type="RefSeq" id="WP_109054764.1">
    <property type="nucleotide sequence ID" value="NZ_QDKJ01000009.1"/>
</dbReference>
<comment type="caution">
    <text evidence="2">The sequence shown here is derived from an EMBL/GenBank/DDBJ whole genome shotgun (WGS) entry which is preliminary data.</text>
</comment>
<dbReference type="InterPro" id="IPR000836">
    <property type="entry name" value="PRTase_dom"/>
</dbReference>
<evidence type="ECO:0000256" key="1">
    <source>
        <dbReference type="ARBA" id="ARBA00008007"/>
    </source>
</evidence>
<dbReference type="EMBL" id="QDKJ01000009">
    <property type="protein sequence ID" value="PWC11714.1"/>
    <property type="molecule type" value="Genomic_DNA"/>
</dbReference>
<dbReference type="InterPro" id="IPR029057">
    <property type="entry name" value="PRTase-like"/>
</dbReference>
<dbReference type="PANTHER" id="PTHR47505">
    <property type="entry name" value="DNA UTILIZATION PROTEIN YHGH"/>
    <property type="match status" value="1"/>
</dbReference>
<accession>A0A2U1TQM2</accession>
<dbReference type="AlphaFoldDB" id="A0A2U1TQM2"/>
<dbReference type="SUPFAM" id="SSF53271">
    <property type="entry name" value="PRTase-like"/>
    <property type="match status" value="1"/>
</dbReference>
<dbReference type="NCBIfam" id="NF008616">
    <property type="entry name" value="PRK11595.1"/>
    <property type="match status" value="1"/>
</dbReference>
<comment type="similarity">
    <text evidence="1">Belongs to the ComF/GntX family.</text>
</comment>
<evidence type="ECO:0000313" key="2">
    <source>
        <dbReference type="EMBL" id="PWC11714.1"/>
    </source>
</evidence>